<feature type="active site" description="Charge relay system" evidence="5">
    <location>
        <position position="407"/>
    </location>
</feature>
<comment type="similarity">
    <text evidence="1 5 6">Belongs to the peptidase S8 family.</text>
</comment>
<sequence>MRKQILCFTIGMLSSFYVSANSEKDEILNGIQNTSKVSNAVFESAQSINDINEGLLSLEVQLSSNSIDDAQSVISSLKAPILNQHINSDGSSFYVVTTLKGLLEISRNNLTKTIKSGTGKGFSTNTMNAYEPTTSLPPEDYKGKGVKIAVLDSGIYNTHPQIQSRIVEEYCFQRINPNNITLSQAIALEKKFGKDYGACSNGLKFQQGKDSATDDLGHGTHVTGIIAANKSSDPNAAPEGGASQAEIVSIKVINSKNSYLGEDLIDALKLIANDPNLQDIKIVNLSLGASYNLPGTCDKYVKGDLPKVIEKLTSQGKIIIAAAGNNGLTGGEGVPSCLDKTISVAAHSTHPTPDFKLIENCGHESLSEDEIICFSNVSKTTDIAAPGHDIISLNHLSNDTTIMSGTSQATPAVTACVARMLEKNPTLSPADVKIYLQHGGNYIKKAVDSDAYVHKMDCNASLDLVPAMTKK</sequence>
<dbReference type="InterPro" id="IPR022398">
    <property type="entry name" value="Peptidase_S8_His-AS"/>
</dbReference>
<accession>A0ABS5Z8L1</accession>
<evidence type="ECO:0000256" key="4">
    <source>
        <dbReference type="ARBA" id="ARBA00022825"/>
    </source>
</evidence>
<dbReference type="InterPro" id="IPR015500">
    <property type="entry name" value="Peptidase_S8_subtilisin-rel"/>
</dbReference>
<dbReference type="PANTHER" id="PTHR43806">
    <property type="entry name" value="PEPTIDASE S8"/>
    <property type="match status" value="1"/>
</dbReference>
<evidence type="ECO:0000256" key="2">
    <source>
        <dbReference type="ARBA" id="ARBA00022670"/>
    </source>
</evidence>
<dbReference type="InterPro" id="IPR023827">
    <property type="entry name" value="Peptidase_S8_Asp-AS"/>
</dbReference>
<keyword evidence="3 5" id="KW-0378">Hydrolase</keyword>
<dbReference type="InterPro" id="IPR050131">
    <property type="entry name" value="Peptidase_S8_subtilisin-like"/>
</dbReference>
<evidence type="ECO:0000256" key="5">
    <source>
        <dbReference type="PROSITE-ProRule" id="PRU01240"/>
    </source>
</evidence>
<dbReference type="Gene3D" id="3.40.50.200">
    <property type="entry name" value="Peptidase S8/S53 domain"/>
    <property type="match status" value="1"/>
</dbReference>
<dbReference type="PROSITE" id="PS00136">
    <property type="entry name" value="SUBTILASE_ASP"/>
    <property type="match status" value="1"/>
</dbReference>
<organism evidence="9 10">
    <name type="scientific">Zooshikella harenae</name>
    <dbReference type="NCBI Taxonomy" id="2827238"/>
    <lineage>
        <taxon>Bacteria</taxon>
        <taxon>Pseudomonadati</taxon>
        <taxon>Pseudomonadota</taxon>
        <taxon>Gammaproteobacteria</taxon>
        <taxon>Oceanospirillales</taxon>
        <taxon>Zooshikellaceae</taxon>
        <taxon>Zooshikella</taxon>
    </lineage>
</organism>
<dbReference type="RefSeq" id="WP_215817805.1">
    <property type="nucleotide sequence ID" value="NZ_JAGSOY010000002.1"/>
</dbReference>
<protein>
    <submittedName>
        <fullName evidence="9">S8 family serine peptidase</fullName>
    </submittedName>
</protein>
<dbReference type="PROSITE" id="PS00138">
    <property type="entry name" value="SUBTILASE_SER"/>
    <property type="match status" value="1"/>
</dbReference>
<evidence type="ECO:0000256" key="7">
    <source>
        <dbReference type="SAM" id="SignalP"/>
    </source>
</evidence>
<evidence type="ECO:0000259" key="8">
    <source>
        <dbReference type="Pfam" id="PF00082"/>
    </source>
</evidence>
<dbReference type="PROSITE" id="PS51892">
    <property type="entry name" value="SUBTILASE"/>
    <property type="match status" value="1"/>
</dbReference>
<name>A0ABS5Z8L1_9GAMM</name>
<evidence type="ECO:0000313" key="10">
    <source>
        <dbReference type="Proteomes" id="UP000690515"/>
    </source>
</evidence>
<dbReference type="PANTHER" id="PTHR43806:SF11">
    <property type="entry name" value="CEREVISIN-RELATED"/>
    <property type="match status" value="1"/>
</dbReference>
<dbReference type="InterPro" id="IPR023828">
    <property type="entry name" value="Peptidase_S8_Ser-AS"/>
</dbReference>
<dbReference type="SUPFAM" id="SSF52743">
    <property type="entry name" value="Subtilisin-like"/>
    <property type="match status" value="1"/>
</dbReference>
<dbReference type="Proteomes" id="UP000690515">
    <property type="component" value="Unassembled WGS sequence"/>
</dbReference>
<keyword evidence="4 5" id="KW-0720">Serine protease</keyword>
<evidence type="ECO:0000313" key="9">
    <source>
        <dbReference type="EMBL" id="MBU2709635.1"/>
    </source>
</evidence>
<feature type="signal peptide" evidence="7">
    <location>
        <begin position="1"/>
        <end position="20"/>
    </location>
</feature>
<keyword evidence="2 5" id="KW-0645">Protease</keyword>
<dbReference type="Pfam" id="PF00082">
    <property type="entry name" value="Peptidase_S8"/>
    <property type="match status" value="1"/>
</dbReference>
<proteinExistence type="inferred from homology"/>
<feature type="active site" description="Charge relay system" evidence="5">
    <location>
        <position position="218"/>
    </location>
</feature>
<keyword evidence="10" id="KW-1185">Reference proteome</keyword>
<comment type="caution">
    <text evidence="9">The sequence shown here is derived from an EMBL/GenBank/DDBJ whole genome shotgun (WGS) entry which is preliminary data.</text>
</comment>
<dbReference type="EMBL" id="JAGSOY010000002">
    <property type="protein sequence ID" value="MBU2709635.1"/>
    <property type="molecule type" value="Genomic_DNA"/>
</dbReference>
<evidence type="ECO:0000256" key="6">
    <source>
        <dbReference type="RuleBase" id="RU003355"/>
    </source>
</evidence>
<reference evidence="9 10" key="1">
    <citation type="submission" date="2021-04" db="EMBL/GenBank/DDBJ databases">
        <authorList>
            <person name="Pira H."/>
            <person name="Risdian C."/>
            <person name="Wink J."/>
        </authorList>
    </citation>
    <scope>NUCLEOTIDE SEQUENCE [LARGE SCALE GENOMIC DNA]</scope>
    <source>
        <strain evidence="9 10">WH53</strain>
    </source>
</reference>
<dbReference type="PROSITE" id="PS00137">
    <property type="entry name" value="SUBTILASE_HIS"/>
    <property type="match status" value="1"/>
</dbReference>
<evidence type="ECO:0000256" key="3">
    <source>
        <dbReference type="ARBA" id="ARBA00022801"/>
    </source>
</evidence>
<keyword evidence="7" id="KW-0732">Signal</keyword>
<evidence type="ECO:0000256" key="1">
    <source>
        <dbReference type="ARBA" id="ARBA00011073"/>
    </source>
</evidence>
<gene>
    <name evidence="9" type="ORF">KCG35_01035</name>
</gene>
<dbReference type="PRINTS" id="PR00723">
    <property type="entry name" value="SUBTILISIN"/>
</dbReference>
<feature type="domain" description="Peptidase S8/S53" evidence="8">
    <location>
        <begin position="143"/>
        <end position="438"/>
    </location>
</feature>
<feature type="chain" id="PRO_5045954009" evidence="7">
    <location>
        <begin position="21"/>
        <end position="471"/>
    </location>
</feature>
<dbReference type="InterPro" id="IPR036852">
    <property type="entry name" value="Peptidase_S8/S53_dom_sf"/>
</dbReference>
<dbReference type="InterPro" id="IPR000209">
    <property type="entry name" value="Peptidase_S8/S53_dom"/>
</dbReference>
<feature type="active site" description="Charge relay system" evidence="5">
    <location>
        <position position="152"/>
    </location>
</feature>